<comment type="caution">
    <text evidence="3">The sequence shown here is derived from an EMBL/GenBank/DDBJ whole genome shotgun (WGS) entry which is preliminary data.</text>
</comment>
<evidence type="ECO:0000313" key="4">
    <source>
        <dbReference type="Proteomes" id="UP000283530"/>
    </source>
</evidence>
<sequence length="420" mass="47667">MELQIRADCIRTEFHIRACGMHELKLRSFGYALLTKYVQYVYLVIANSNDVYFSMPPRRVRRASSSTSGRDDAISSPSTSRDRSGIVSSSTTDHHRSTASERRRKAQQDPSPDPIDELEEDVAVQEATYDDITDKDAHLLILEERVDEDHHAGPIPDRDALRCICHWPKLRSWYLQQLGEDNHVPGFHAIKEESGLAPLTMHLSYRHIDCALVSAYVERWQPETNTLHLPFGEMTITLDEVSAILGISVVGTPVHAPTQLSFIYQISLLERGFRVDRGAASAELSLARGGVVRLSWIKQMCSDVTPKSSTRRIECAARGYLLYLLGCTLFVEKSTTRVSIFYLELLMEVGHIRHYAWGAATWAYLYRQLGQATRIDVHRAVNHLRAAIARTGQPADVYYRALQTTLEILEDLPVTYKRRL</sequence>
<evidence type="ECO:0000313" key="3">
    <source>
        <dbReference type="EMBL" id="RWR85184.1"/>
    </source>
</evidence>
<name>A0A3S3N4F0_9MAGN</name>
<protein>
    <submittedName>
        <fullName evidence="3">Serine/threonine-protein phosphatase 7 long form</fullName>
    </submittedName>
</protein>
<dbReference type="PANTHER" id="PTHR46033:SF1">
    <property type="entry name" value="PROTEIN MAIN-LIKE 2"/>
    <property type="match status" value="1"/>
</dbReference>
<feature type="region of interest" description="Disordered" evidence="1">
    <location>
        <begin position="61"/>
        <end position="117"/>
    </location>
</feature>
<dbReference type="GO" id="GO:0010073">
    <property type="term" value="P:meristem maintenance"/>
    <property type="evidence" value="ECO:0007669"/>
    <property type="project" value="InterPro"/>
</dbReference>
<dbReference type="InterPro" id="IPR044824">
    <property type="entry name" value="MAIN-like"/>
</dbReference>
<keyword evidence="4" id="KW-1185">Reference proteome</keyword>
<evidence type="ECO:0000259" key="2">
    <source>
        <dbReference type="Pfam" id="PF10536"/>
    </source>
</evidence>
<evidence type="ECO:0000256" key="1">
    <source>
        <dbReference type="SAM" id="MobiDB-lite"/>
    </source>
</evidence>
<accession>A0A3S3N4F0</accession>
<dbReference type="AlphaFoldDB" id="A0A3S3N4F0"/>
<feature type="domain" description="Aminotransferase-like plant mobile" evidence="2">
    <location>
        <begin position="206"/>
        <end position="374"/>
    </location>
</feature>
<dbReference type="OrthoDB" id="1846117at2759"/>
<dbReference type="Pfam" id="PF10536">
    <property type="entry name" value="PMD"/>
    <property type="match status" value="1"/>
</dbReference>
<gene>
    <name evidence="3" type="ORF">CKAN_01403700</name>
</gene>
<proteinExistence type="predicted"/>
<feature type="compositionally biased region" description="Basic and acidic residues" evidence="1">
    <location>
        <begin position="92"/>
        <end position="101"/>
    </location>
</feature>
<dbReference type="STRING" id="337451.A0A3S3N4F0"/>
<reference evidence="3 4" key="1">
    <citation type="journal article" date="2019" name="Nat. Plants">
        <title>Stout camphor tree genome fills gaps in understanding of flowering plant genome evolution.</title>
        <authorList>
            <person name="Chaw S.M."/>
            <person name="Liu Y.C."/>
            <person name="Wu Y.W."/>
            <person name="Wang H.Y."/>
            <person name="Lin C.I."/>
            <person name="Wu C.S."/>
            <person name="Ke H.M."/>
            <person name="Chang L.Y."/>
            <person name="Hsu C.Y."/>
            <person name="Yang H.T."/>
            <person name="Sudianto E."/>
            <person name="Hsu M.H."/>
            <person name="Wu K.P."/>
            <person name="Wang L.N."/>
            <person name="Leebens-Mack J.H."/>
            <person name="Tsai I.J."/>
        </authorList>
    </citation>
    <scope>NUCLEOTIDE SEQUENCE [LARGE SCALE GENOMIC DNA]</scope>
    <source>
        <strain evidence="4">cv. Chaw 1501</strain>
        <tissue evidence="3">Young leaves</tissue>
    </source>
</reference>
<dbReference type="Proteomes" id="UP000283530">
    <property type="component" value="Unassembled WGS sequence"/>
</dbReference>
<organism evidence="3 4">
    <name type="scientific">Cinnamomum micranthum f. kanehirae</name>
    <dbReference type="NCBI Taxonomy" id="337451"/>
    <lineage>
        <taxon>Eukaryota</taxon>
        <taxon>Viridiplantae</taxon>
        <taxon>Streptophyta</taxon>
        <taxon>Embryophyta</taxon>
        <taxon>Tracheophyta</taxon>
        <taxon>Spermatophyta</taxon>
        <taxon>Magnoliopsida</taxon>
        <taxon>Magnoliidae</taxon>
        <taxon>Laurales</taxon>
        <taxon>Lauraceae</taxon>
        <taxon>Cinnamomum</taxon>
    </lineage>
</organism>
<dbReference type="InterPro" id="IPR019557">
    <property type="entry name" value="AminoTfrase-like_pln_mobile"/>
</dbReference>
<dbReference type="PANTHER" id="PTHR46033">
    <property type="entry name" value="PROTEIN MAIN-LIKE 2"/>
    <property type="match status" value="1"/>
</dbReference>
<dbReference type="EMBL" id="QPKB01000005">
    <property type="protein sequence ID" value="RWR85184.1"/>
    <property type="molecule type" value="Genomic_DNA"/>
</dbReference>